<evidence type="ECO:0000313" key="6">
    <source>
        <dbReference type="Proteomes" id="UP000346198"/>
    </source>
</evidence>
<dbReference type="AlphaFoldDB" id="A0A6C2UUG5"/>
<dbReference type="PROSITE" id="PS50932">
    <property type="entry name" value="HTH_LACI_2"/>
    <property type="match status" value="1"/>
</dbReference>
<dbReference type="Proteomes" id="UP000346198">
    <property type="component" value="Unassembled WGS sequence"/>
</dbReference>
<dbReference type="SUPFAM" id="SSF53822">
    <property type="entry name" value="Periplasmic binding protein-like I"/>
    <property type="match status" value="1"/>
</dbReference>
<dbReference type="GO" id="GO:0000976">
    <property type="term" value="F:transcription cis-regulatory region binding"/>
    <property type="evidence" value="ECO:0007669"/>
    <property type="project" value="TreeGrafter"/>
</dbReference>
<dbReference type="PANTHER" id="PTHR30146">
    <property type="entry name" value="LACI-RELATED TRANSCRIPTIONAL REPRESSOR"/>
    <property type="match status" value="1"/>
</dbReference>
<proteinExistence type="predicted"/>
<accession>A0A6C2UUG5</accession>
<dbReference type="InterPro" id="IPR046335">
    <property type="entry name" value="LacI/GalR-like_sensor"/>
</dbReference>
<keyword evidence="2" id="KW-0238">DNA-binding</keyword>
<dbReference type="SMART" id="SM00354">
    <property type="entry name" value="HTH_LACI"/>
    <property type="match status" value="1"/>
</dbReference>
<dbReference type="CDD" id="cd01392">
    <property type="entry name" value="HTH_LacI"/>
    <property type="match status" value="1"/>
</dbReference>
<name>A0A6C2UUG5_9BACT</name>
<dbReference type="GO" id="GO:0003700">
    <property type="term" value="F:DNA-binding transcription factor activity"/>
    <property type="evidence" value="ECO:0007669"/>
    <property type="project" value="TreeGrafter"/>
</dbReference>
<evidence type="ECO:0000259" key="4">
    <source>
        <dbReference type="PROSITE" id="PS50932"/>
    </source>
</evidence>
<dbReference type="InterPro" id="IPR010982">
    <property type="entry name" value="Lambda_DNA-bd_dom_sf"/>
</dbReference>
<dbReference type="EMBL" id="CAAHFH010000002">
    <property type="protein sequence ID" value="VGO22814.1"/>
    <property type="molecule type" value="Genomic_DNA"/>
</dbReference>
<protein>
    <submittedName>
        <fullName evidence="5">HTH-type transcriptional regulator GalS</fullName>
    </submittedName>
</protein>
<evidence type="ECO:0000256" key="3">
    <source>
        <dbReference type="ARBA" id="ARBA00023163"/>
    </source>
</evidence>
<dbReference type="Gene3D" id="1.10.260.40">
    <property type="entry name" value="lambda repressor-like DNA-binding domains"/>
    <property type="match status" value="1"/>
</dbReference>
<dbReference type="InterPro" id="IPR000843">
    <property type="entry name" value="HTH_LacI"/>
</dbReference>
<sequence length="315" mass="33789">MAVSQKQIAERLGVSIALVSRVLSGKARDVGIAEATIEKVLAASSEMGYVPSAAALTLKGKGSRTIGVVVYDFRDPFFGAIIEKLQEQAHEQNYSLVLAGFKGRQPEPSDLAPLHKHAIDGLVVLGSAARSEWLEGFLQMPVARIGHGAPDEASVRIDEADAAEQLLRHLVSKGCRRCAFIGSNLFGHTLRFQAFKRAAQAHGVEIEKHSWAADGFEAGLQATLEILEGDAEGLALVCATDIIAMCALHVLHDAGRRLPVTGFDDIPSASQFIPPITTVRQPIDEMAQYAFQVVLEQADSCDKLLKGALIVRSSS</sequence>
<dbReference type="InterPro" id="IPR028082">
    <property type="entry name" value="Peripla_BP_I"/>
</dbReference>
<keyword evidence="1" id="KW-0805">Transcription regulation</keyword>
<keyword evidence="3" id="KW-0804">Transcription</keyword>
<dbReference type="Pfam" id="PF00356">
    <property type="entry name" value="LacI"/>
    <property type="match status" value="1"/>
</dbReference>
<organism evidence="5 6">
    <name type="scientific">Pontiella sulfatireligans</name>
    <dbReference type="NCBI Taxonomy" id="2750658"/>
    <lineage>
        <taxon>Bacteria</taxon>
        <taxon>Pseudomonadati</taxon>
        <taxon>Kiritimatiellota</taxon>
        <taxon>Kiritimatiellia</taxon>
        <taxon>Kiritimatiellales</taxon>
        <taxon>Pontiellaceae</taxon>
        <taxon>Pontiella</taxon>
    </lineage>
</organism>
<evidence type="ECO:0000256" key="2">
    <source>
        <dbReference type="ARBA" id="ARBA00023125"/>
    </source>
</evidence>
<dbReference type="Pfam" id="PF13377">
    <property type="entry name" value="Peripla_BP_3"/>
    <property type="match status" value="1"/>
</dbReference>
<keyword evidence="6" id="KW-1185">Reference proteome</keyword>
<dbReference type="CDD" id="cd06267">
    <property type="entry name" value="PBP1_LacI_sugar_binding-like"/>
    <property type="match status" value="1"/>
</dbReference>
<gene>
    <name evidence="5" type="primary">galS</name>
    <name evidence="5" type="ORF">SCARR_04911</name>
</gene>
<dbReference type="RefSeq" id="WP_136064470.1">
    <property type="nucleotide sequence ID" value="NZ_CAAHFH010000002.1"/>
</dbReference>
<dbReference type="Gene3D" id="3.40.50.2300">
    <property type="match status" value="2"/>
</dbReference>
<dbReference type="SUPFAM" id="SSF47413">
    <property type="entry name" value="lambda repressor-like DNA-binding domains"/>
    <property type="match status" value="1"/>
</dbReference>
<dbReference type="PANTHER" id="PTHR30146:SF109">
    <property type="entry name" value="HTH-TYPE TRANSCRIPTIONAL REGULATOR GALS"/>
    <property type="match status" value="1"/>
</dbReference>
<evidence type="ECO:0000256" key="1">
    <source>
        <dbReference type="ARBA" id="ARBA00023015"/>
    </source>
</evidence>
<evidence type="ECO:0000313" key="5">
    <source>
        <dbReference type="EMBL" id="VGO22814.1"/>
    </source>
</evidence>
<reference evidence="5 6" key="1">
    <citation type="submission" date="2019-04" db="EMBL/GenBank/DDBJ databases">
        <authorList>
            <person name="Van Vliet M D."/>
        </authorList>
    </citation>
    <scope>NUCLEOTIDE SEQUENCE [LARGE SCALE GENOMIC DNA]</scope>
    <source>
        <strain evidence="5 6">F21</strain>
    </source>
</reference>
<feature type="domain" description="HTH lacI-type" evidence="4">
    <location>
        <begin position="3"/>
        <end position="60"/>
    </location>
</feature>